<comment type="caution">
    <text evidence="1">The sequence shown here is derived from an EMBL/GenBank/DDBJ whole genome shotgun (WGS) entry which is preliminary data.</text>
</comment>
<organism evidence="1 2">
    <name type="scientific">Caenimonas terrae</name>
    <dbReference type="NCBI Taxonomy" id="696074"/>
    <lineage>
        <taxon>Bacteria</taxon>
        <taxon>Pseudomonadati</taxon>
        <taxon>Pseudomonadota</taxon>
        <taxon>Betaproteobacteria</taxon>
        <taxon>Burkholderiales</taxon>
        <taxon>Comamonadaceae</taxon>
        <taxon>Caenimonas</taxon>
    </lineage>
</organism>
<protein>
    <submittedName>
        <fullName evidence="1">Uncharacterized protein</fullName>
    </submittedName>
</protein>
<dbReference type="RefSeq" id="WP_376851780.1">
    <property type="nucleotide sequence ID" value="NZ_JBHSMF010000009.1"/>
</dbReference>
<reference evidence="2" key="1">
    <citation type="journal article" date="2019" name="Int. J. Syst. Evol. Microbiol.">
        <title>The Global Catalogue of Microorganisms (GCM) 10K type strain sequencing project: providing services to taxonomists for standard genome sequencing and annotation.</title>
        <authorList>
            <consortium name="The Broad Institute Genomics Platform"/>
            <consortium name="The Broad Institute Genome Sequencing Center for Infectious Disease"/>
            <person name="Wu L."/>
            <person name="Ma J."/>
        </authorList>
    </citation>
    <scope>NUCLEOTIDE SEQUENCE [LARGE SCALE GENOMIC DNA]</scope>
    <source>
        <strain evidence="2">CCUG 57401</strain>
    </source>
</reference>
<accession>A0ABW0NGR9</accession>
<proteinExistence type="predicted"/>
<evidence type="ECO:0000313" key="2">
    <source>
        <dbReference type="Proteomes" id="UP001596037"/>
    </source>
</evidence>
<sequence>MEQPSGSQQPAFERVSFVRPCVYCGARLAVFVSREAGSGETHNYECPECGKDYPVHAALEPLVSLLEPRTDGKDDRYMETLF</sequence>
<keyword evidence="2" id="KW-1185">Reference proteome</keyword>
<dbReference type="EMBL" id="JBHSMF010000009">
    <property type="protein sequence ID" value="MFC5499559.1"/>
    <property type="molecule type" value="Genomic_DNA"/>
</dbReference>
<dbReference type="Proteomes" id="UP001596037">
    <property type="component" value="Unassembled WGS sequence"/>
</dbReference>
<evidence type="ECO:0000313" key="1">
    <source>
        <dbReference type="EMBL" id="MFC5499559.1"/>
    </source>
</evidence>
<name>A0ABW0NGR9_9BURK</name>
<gene>
    <name evidence="1" type="ORF">ACFPOE_18585</name>
</gene>